<gene>
    <name evidence="2" type="ORF">THAOC_11893</name>
</gene>
<keyword evidence="3" id="KW-1185">Reference proteome</keyword>
<comment type="caution">
    <text evidence="2">The sequence shown here is derived from an EMBL/GenBank/DDBJ whole genome shotgun (WGS) entry which is preliminary data.</text>
</comment>
<evidence type="ECO:0000313" key="3">
    <source>
        <dbReference type="Proteomes" id="UP000266841"/>
    </source>
</evidence>
<dbReference type="EMBL" id="AGNL01013655">
    <property type="protein sequence ID" value="EJK67114.1"/>
    <property type="molecule type" value="Genomic_DNA"/>
</dbReference>
<feature type="region of interest" description="Disordered" evidence="1">
    <location>
        <begin position="114"/>
        <end position="193"/>
    </location>
</feature>
<evidence type="ECO:0000256" key="1">
    <source>
        <dbReference type="SAM" id="MobiDB-lite"/>
    </source>
</evidence>
<evidence type="ECO:0000313" key="2">
    <source>
        <dbReference type="EMBL" id="EJK67114.1"/>
    </source>
</evidence>
<feature type="compositionally biased region" description="Polar residues" evidence="1">
    <location>
        <begin position="176"/>
        <end position="193"/>
    </location>
</feature>
<dbReference type="Proteomes" id="UP000266841">
    <property type="component" value="Unassembled WGS sequence"/>
</dbReference>
<dbReference type="AlphaFoldDB" id="K0SQ59"/>
<organism evidence="2 3">
    <name type="scientific">Thalassiosira oceanica</name>
    <name type="common">Marine diatom</name>
    <dbReference type="NCBI Taxonomy" id="159749"/>
    <lineage>
        <taxon>Eukaryota</taxon>
        <taxon>Sar</taxon>
        <taxon>Stramenopiles</taxon>
        <taxon>Ochrophyta</taxon>
        <taxon>Bacillariophyta</taxon>
        <taxon>Coscinodiscophyceae</taxon>
        <taxon>Thalassiosirophycidae</taxon>
        <taxon>Thalassiosirales</taxon>
        <taxon>Thalassiosiraceae</taxon>
        <taxon>Thalassiosira</taxon>
    </lineage>
</organism>
<protein>
    <submittedName>
        <fullName evidence="2">Uncharacterized protein</fullName>
    </submittedName>
</protein>
<sequence length="231" mass="26174">MAALPYSSEVCLVIVLGTPCRRKFRSCGGKGSELVWWLVLSRNDNKKYFRWAACSGLGRSLYFRSDRAYDTQFIEAAALEYHLRDMAACPNPFMLRSNDSYGMSLQEACRRATSTDVKSSSDKDTSQDTCRQDTCPYSRESDRIGEGVPYSDSTLSRVLRQRESDSMNKRRKNSMFARQQPSNAETSGSTEATQVRYGISQSFSKSFNNMMYIDEGLVTSKTKSNIDGFIW</sequence>
<reference evidence="2 3" key="1">
    <citation type="journal article" date="2012" name="Genome Biol.">
        <title>Genome and low-iron response of an oceanic diatom adapted to chronic iron limitation.</title>
        <authorList>
            <person name="Lommer M."/>
            <person name="Specht M."/>
            <person name="Roy A.S."/>
            <person name="Kraemer L."/>
            <person name="Andreson R."/>
            <person name="Gutowska M.A."/>
            <person name="Wolf J."/>
            <person name="Bergner S.V."/>
            <person name="Schilhabel M.B."/>
            <person name="Klostermeier U.C."/>
            <person name="Beiko R.G."/>
            <person name="Rosenstiel P."/>
            <person name="Hippler M."/>
            <person name="Laroche J."/>
        </authorList>
    </citation>
    <scope>NUCLEOTIDE SEQUENCE [LARGE SCALE GENOMIC DNA]</scope>
    <source>
        <strain evidence="2 3">CCMP1005</strain>
    </source>
</reference>
<proteinExistence type="predicted"/>
<accession>K0SQ59</accession>
<name>K0SQ59_THAOC</name>